<keyword evidence="3 7" id="KW-0081">Bacteriolytic enzyme</keyword>
<dbReference type="GO" id="GO:0009253">
    <property type="term" value="P:peptidoglycan catabolic process"/>
    <property type="evidence" value="ECO:0007669"/>
    <property type="project" value="InterPro"/>
</dbReference>
<dbReference type="InterPro" id="IPR033907">
    <property type="entry name" value="Endolysin_autolysin"/>
</dbReference>
<keyword evidence="5" id="KW-1035">Host cytoplasm</keyword>
<dbReference type="InterPro" id="IPR034690">
    <property type="entry name" value="Endolysin_T4_type"/>
</dbReference>
<evidence type="ECO:0000313" key="8">
    <source>
        <dbReference type="EMBL" id="MXO89518.1"/>
    </source>
</evidence>
<evidence type="ECO:0000256" key="1">
    <source>
        <dbReference type="ARBA" id="ARBA00000632"/>
    </source>
</evidence>
<dbReference type="EC" id="3.2.1.17" evidence="7"/>
<dbReference type="CDD" id="cd00737">
    <property type="entry name" value="lyz_endolysin_autolysin"/>
    <property type="match status" value="1"/>
</dbReference>
<protein>
    <recommendedName>
        <fullName evidence="7">Lysozyme</fullName>
        <ecNumber evidence="7">3.2.1.17</ecNumber>
    </recommendedName>
</protein>
<evidence type="ECO:0000256" key="3">
    <source>
        <dbReference type="ARBA" id="ARBA00022638"/>
    </source>
</evidence>
<keyword evidence="2 7" id="KW-0929">Antimicrobial</keyword>
<evidence type="ECO:0000256" key="5">
    <source>
        <dbReference type="ARBA" id="ARBA00023200"/>
    </source>
</evidence>
<dbReference type="InterPro" id="IPR023347">
    <property type="entry name" value="Lysozyme_dom_sf"/>
</dbReference>
<evidence type="ECO:0000256" key="4">
    <source>
        <dbReference type="ARBA" id="ARBA00022801"/>
    </source>
</evidence>
<dbReference type="SUPFAM" id="SSF53955">
    <property type="entry name" value="Lysozyme-like"/>
    <property type="match status" value="1"/>
</dbReference>
<dbReference type="AlphaFoldDB" id="A0A844ZP45"/>
<dbReference type="GO" id="GO:0031640">
    <property type="term" value="P:killing of cells of another organism"/>
    <property type="evidence" value="ECO:0007669"/>
    <property type="project" value="UniProtKB-KW"/>
</dbReference>
<organism evidence="8 9">
    <name type="scientific">Pontixanthobacter aquaemixtae</name>
    <dbReference type="NCBI Taxonomy" id="1958940"/>
    <lineage>
        <taxon>Bacteria</taxon>
        <taxon>Pseudomonadati</taxon>
        <taxon>Pseudomonadota</taxon>
        <taxon>Alphaproteobacteria</taxon>
        <taxon>Sphingomonadales</taxon>
        <taxon>Erythrobacteraceae</taxon>
        <taxon>Pontixanthobacter</taxon>
    </lineage>
</organism>
<dbReference type="Proteomes" id="UP000442714">
    <property type="component" value="Unassembled WGS sequence"/>
</dbReference>
<keyword evidence="9" id="KW-1185">Reference proteome</keyword>
<keyword evidence="6 7" id="KW-0326">Glycosidase</keyword>
<dbReference type="GO" id="GO:0016998">
    <property type="term" value="P:cell wall macromolecule catabolic process"/>
    <property type="evidence" value="ECO:0007669"/>
    <property type="project" value="InterPro"/>
</dbReference>
<evidence type="ECO:0000256" key="2">
    <source>
        <dbReference type="ARBA" id="ARBA00022529"/>
    </source>
</evidence>
<comment type="catalytic activity">
    <reaction evidence="1 7">
        <text>Hydrolysis of (1-&gt;4)-beta-linkages between N-acetylmuramic acid and N-acetyl-D-glucosamine residues in a peptidoglycan and between N-acetyl-D-glucosamine residues in chitodextrins.</text>
        <dbReference type="EC" id="3.2.1.17"/>
    </reaction>
</comment>
<keyword evidence="4 7" id="KW-0378">Hydrolase</keyword>
<dbReference type="HAMAP" id="MF_04110">
    <property type="entry name" value="ENDOLYSIN_T4"/>
    <property type="match status" value="1"/>
</dbReference>
<evidence type="ECO:0000313" key="9">
    <source>
        <dbReference type="Proteomes" id="UP000442714"/>
    </source>
</evidence>
<sequence>MTSPTKRTPIFDTVRKMLGRGFKQHEVDALDGALDQALGSEENSGQDSGPSGPCLCPTAIGSAGIALIKQFEGCARLRTDGLVEAYPDPGTGGDPWTIGWGATGRGLDGMGRIGPGTVWTRAQCDARLESDLVRYADDVARALDGCATTQNQFDALVSFHYNTGAIGRATLSKCHKQGDYAGALREFARWNRAGGRVLKGLTRRRTAEAALYGAAA</sequence>
<dbReference type="PANTHER" id="PTHR38107">
    <property type="match status" value="1"/>
</dbReference>
<dbReference type="PANTHER" id="PTHR38107:SF3">
    <property type="entry name" value="LYSOZYME RRRD-RELATED"/>
    <property type="match status" value="1"/>
</dbReference>
<comment type="caution">
    <text evidence="8">The sequence shown here is derived from an EMBL/GenBank/DDBJ whole genome shotgun (WGS) entry which is preliminary data.</text>
</comment>
<dbReference type="Gene3D" id="1.10.530.40">
    <property type="match status" value="1"/>
</dbReference>
<dbReference type="InterPro" id="IPR051018">
    <property type="entry name" value="Bacteriophage_GH24"/>
</dbReference>
<accession>A0A844ZP45</accession>
<evidence type="ECO:0000256" key="6">
    <source>
        <dbReference type="ARBA" id="ARBA00023295"/>
    </source>
</evidence>
<evidence type="ECO:0000256" key="7">
    <source>
        <dbReference type="RuleBase" id="RU003788"/>
    </source>
</evidence>
<comment type="similarity">
    <text evidence="7">Belongs to the glycosyl hydrolase 24 family.</text>
</comment>
<dbReference type="GO" id="GO:0042742">
    <property type="term" value="P:defense response to bacterium"/>
    <property type="evidence" value="ECO:0007669"/>
    <property type="project" value="UniProtKB-KW"/>
</dbReference>
<dbReference type="InterPro" id="IPR023346">
    <property type="entry name" value="Lysozyme-like_dom_sf"/>
</dbReference>
<dbReference type="EMBL" id="WTYX01000001">
    <property type="protein sequence ID" value="MXO89518.1"/>
    <property type="molecule type" value="Genomic_DNA"/>
</dbReference>
<dbReference type="Pfam" id="PF00959">
    <property type="entry name" value="Phage_lysozyme"/>
    <property type="match status" value="1"/>
</dbReference>
<name>A0A844ZP45_9SPHN</name>
<reference evidence="8 9" key="1">
    <citation type="submission" date="2019-12" db="EMBL/GenBank/DDBJ databases">
        <title>Genomic-based taxomic classification of the family Erythrobacteraceae.</title>
        <authorList>
            <person name="Xu L."/>
        </authorList>
    </citation>
    <scope>NUCLEOTIDE SEQUENCE [LARGE SCALE GENOMIC DNA]</scope>
    <source>
        <strain evidence="8 9">KCTC 52763</strain>
    </source>
</reference>
<gene>
    <name evidence="8" type="ORF">GRI41_01655</name>
</gene>
<dbReference type="InterPro" id="IPR002196">
    <property type="entry name" value="Glyco_hydro_24"/>
</dbReference>
<dbReference type="OrthoDB" id="5327667at2"/>
<proteinExistence type="inferred from homology"/>
<dbReference type="GO" id="GO:0003796">
    <property type="term" value="F:lysozyme activity"/>
    <property type="evidence" value="ECO:0007669"/>
    <property type="project" value="UniProtKB-EC"/>
</dbReference>
<dbReference type="RefSeq" id="WP_160602910.1">
    <property type="nucleotide sequence ID" value="NZ_WTYX01000001.1"/>
</dbReference>